<dbReference type="EMBL" id="VCAZ01000168">
    <property type="protein sequence ID" value="TTB41849.1"/>
    <property type="molecule type" value="Genomic_DNA"/>
</dbReference>
<accession>A0A556V964</accession>
<organism evidence="1 2">
    <name type="scientific">Bagarius yarrelli</name>
    <name type="common">Goonch</name>
    <name type="synonym">Bagrus yarrelli</name>
    <dbReference type="NCBI Taxonomy" id="175774"/>
    <lineage>
        <taxon>Eukaryota</taxon>
        <taxon>Metazoa</taxon>
        <taxon>Chordata</taxon>
        <taxon>Craniata</taxon>
        <taxon>Vertebrata</taxon>
        <taxon>Euteleostomi</taxon>
        <taxon>Actinopterygii</taxon>
        <taxon>Neopterygii</taxon>
        <taxon>Teleostei</taxon>
        <taxon>Ostariophysi</taxon>
        <taxon>Siluriformes</taxon>
        <taxon>Sisoridae</taxon>
        <taxon>Sisorinae</taxon>
        <taxon>Bagarius</taxon>
    </lineage>
</organism>
<sequence length="107" mass="11778">MRQEDVFQNSGLQIKNEKPDAVSAVSIHRQLLNACGRSYEVTLCEGGGLESATDFLPPKLQKAAYGNPAFHKKPANSVLMKTPLPFRVVGEFLSLKLPLHQQHKPPA</sequence>
<name>A0A556V964_BAGYA</name>
<dbReference type="Proteomes" id="UP000319801">
    <property type="component" value="Unassembled WGS sequence"/>
</dbReference>
<evidence type="ECO:0000313" key="2">
    <source>
        <dbReference type="Proteomes" id="UP000319801"/>
    </source>
</evidence>
<keyword evidence="2" id="KW-1185">Reference proteome</keyword>
<dbReference type="AlphaFoldDB" id="A0A556V964"/>
<gene>
    <name evidence="1" type="ORF">Baya_14529</name>
</gene>
<proteinExistence type="predicted"/>
<protein>
    <submittedName>
        <fullName evidence="1">Uncharacterized protein</fullName>
    </submittedName>
</protein>
<evidence type="ECO:0000313" key="1">
    <source>
        <dbReference type="EMBL" id="TTB41849.1"/>
    </source>
</evidence>
<reference evidence="1 2" key="1">
    <citation type="journal article" date="2019" name="Genome Biol. Evol.">
        <title>Whole-Genome Sequencing of the Giant Devil Catfish, Bagarius yarrelli.</title>
        <authorList>
            <person name="Jiang W."/>
            <person name="Lv Y."/>
            <person name="Cheng L."/>
            <person name="Yang K."/>
            <person name="Chao B."/>
            <person name="Wang X."/>
            <person name="Li Y."/>
            <person name="Pan X."/>
            <person name="You X."/>
            <person name="Zhang Y."/>
            <person name="Yang J."/>
            <person name="Li J."/>
            <person name="Zhang X."/>
            <person name="Liu S."/>
            <person name="Sun C."/>
            <person name="Yang J."/>
            <person name="Shi Q."/>
        </authorList>
    </citation>
    <scope>NUCLEOTIDE SEQUENCE [LARGE SCALE GENOMIC DNA]</scope>
    <source>
        <strain evidence="1">JWS20170419001</strain>
        <tissue evidence="1">Muscle</tissue>
    </source>
</reference>
<comment type="caution">
    <text evidence="1">The sequence shown here is derived from an EMBL/GenBank/DDBJ whole genome shotgun (WGS) entry which is preliminary data.</text>
</comment>